<sequence>MNIGKAAEASGVSAKMIRYYESIGLIPEVSRTEAGYRDYSDKDVHRLRFIRRARDLGFSVDQMAELLALWQDRGRASADVKRIALEHVAELERKARELMEMSQTLAHLAGNCHGDDRPDCPIINVLSEQDGCEDGCKDREPDAAGHCGGKADQSHEHAQPRFGKTGIEPDRKRRHGSD</sequence>
<dbReference type="Pfam" id="PF09278">
    <property type="entry name" value="MerR-DNA-bind"/>
    <property type="match status" value="1"/>
</dbReference>
<gene>
    <name evidence="9" type="ORF">CLV83_2325</name>
</gene>
<evidence type="ECO:0000256" key="2">
    <source>
        <dbReference type="ARBA" id="ARBA00022490"/>
    </source>
</evidence>
<evidence type="ECO:0000256" key="1">
    <source>
        <dbReference type="ARBA" id="ARBA00004496"/>
    </source>
</evidence>
<feature type="compositionally biased region" description="Basic and acidic residues" evidence="7">
    <location>
        <begin position="167"/>
        <end position="178"/>
    </location>
</feature>
<dbReference type="RefSeq" id="WP_132292099.1">
    <property type="nucleotide sequence ID" value="NZ_SMFU01000008.1"/>
</dbReference>
<keyword evidence="3" id="KW-0805">Transcription regulation</keyword>
<dbReference type="GO" id="GO:0003677">
    <property type="term" value="F:DNA binding"/>
    <property type="evidence" value="ECO:0007669"/>
    <property type="project" value="UniProtKB-KW"/>
</dbReference>
<dbReference type="PROSITE" id="PS50937">
    <property type="entry name" value="HTH_MERR_2"/>
    <property type="match status" value="1"/>
</dbReference>
<dbReference type="Pfam" id="PF00376">
    <property type="entry name" value="MerR"/>
    <property type="match status" value="1"/>
</dbReference>
<dbReference type="GO" id="GO:0003700">
    <property type="term" value="F:DNA-binding transcription factor activity"/>
    <property type="evidence" value="ECO:0007669"/>
    <property type="project" value="InterPro"/>
</dbReference>
<keyword evidence="5" id="KW-0804">Transcription</keyword>
<dbReference type="SUPFAM" id="SSF46955">
    <property type="entry name" value="Putative DNA-binding domain"/>
    <property type="match status" value="1"/>
</dbReference>
<evidence type="ECO:0000256" key="5">
    <source>
        <dbReference type="ARBA" id="ARBA00023163"/>
    </source>
</evidence>
<evidence type="ECO:0000256" key="7">
    <source>
        <dbReference type="SAM" id="MobiDB-lite"/>
    </source>
</evidence>
<keyword evidence="4" id="KW-0238">DNA-binding</keyword>
<dbReference type="PRINTS" id="PR00040">
    <property type="entry name" value="HTHMERR"/>
</dbReference>
<dbReference type="PROSITE" id="PS00552">
    <property type="entry name" value="HTH_MERR_1"/>
    <property type="match status" value="1"/>
</dbReference>
<dbReference type="InterPro" id="IPR015358">
    <property type="entry name" value="Tscrpt_reg_MerR_DNA-bd"/>
</dbReference>
<evidence type="ECO:0000256" key="3">
    <source>
        <dbReference type="ARBA" id="ARBA00023015"/>
    </source>
</evidence>
<dbReference type="InterPro" id="IPR009061">
    <property type="entry name" value="DNA-bd_dom_put_sf"/>
</dbReference>
<dbReference type="CDD" id="cd01108">
    <property type="entry name" value="HTH_CueR"/>
    <property type="match status" value="1"/>
</dbReference>
<evidence type="ECO:0000313" key="9">
    <source>
        <dbReference type="EMBL" id="TCK07456.1"/>
    </source>
</evidence>
<evidence type="ECO:0000259" key="8">
    <source>
        <dbReference type="PROSITE" id="PS50937"/>
    </source>
</evidence>
<feature type="region of interest" description="Disordered" evidence="7">
    <location>
        <begin position="133"/>
        <end position="178"/>
    </location>
</feature>
<comment type="caution">
    <text evidence="9">The sequence shown here is derived from an EMBL/GenBank/DDBJ whole genome shotgun (WGS) entry which is preliminary data.</text>
</comment>
<protein>
    <submittedName>
        <fullName evidence="9">Cu(I)-responsive transcriptional regulator</fullName>
    </submittedName>
</protein>
<reference evidence="9 10" key="1">
    <citation type="submission" date="2019-03" db="EMBL/GenBank/DDBJ databases">
        <title>Genomic Encyclopedia of Archaeal and Bacterial Type Strains, Phase II (KMG-II): from individual species to whole genera.</title>
        <authorList>
            <person name="Goeker M."/>
        </authorList>
    </citation>
    <scope>NUCLEOTIDE SEQUENCE [LARGE SCALE GENOMIC DNA]</scope>
    <source>
        <strain evidence="9 10">DSM 27697</strain>
    </source>
</reference>
<dbReference type="Gene3D" id="1.10.1660.10">
    <property type="match status" value="1"/>
</dbReference>
<name>A0A4V2PE29_9GAMM</name>
<dbReference type="GO" id="GO:0005507">
    <property type="term" value="F:copper ion binding"/>
    <property type="evidence" value="ECO:0007669"/>
    <property type="project" value="InterPro"/>
</dbReference>
<keyword evidence="10" id="KW-1185">Reference proteome</keyword>
<dbReference type="NCBIfam" id="TIGR02044">
    <property type="entry name" value="CueR"/>
    <property type="match status" value="1"/>
</dbReference>
<dbReference type="InterPro" id="IPR011789">
    <property type="entry name" value="CueR"/>
</dbReference>
<dbReference type="GO" id="GO:0045893">
    <property type="term" value="P:positive regulation of DNA-templated transcription"/>
    <property type="evidence" value="ECO:0007669"/>
    <property type="project" value="InterPro"/>
</dbReference>
<feature type="coiled-coil region" evidence="6">
    <location>
        <begin position="81"/>
        <end position="108"/>
    </location>
</feature>
<dbReference type="PANTHER" id="PTHR30204:SF94">
    <property type="entry name" value="HEAVY METAL-DEPENDENT TRANSCRIPTIONAL REGULATOR HI_0293-RELATED"/>
    <property type="match status" value="1"/>
</dbReference>
<dbReference type="AlphaFoldDB" id="A0A4V2PE29"/>
<dbReference type="SMART" id="SM00422">
    <property type="entry name" value="HTH_MERR"/>
    <property type="match status" value="1"/>
</dbReference>
<evidence type="ECO:0000256" key="6">
    <source>
        <dbReference type="SAM" id="Coils"/>
    </source>
</evidence>
<dbReference type="GO" id="GO:0005737">
    <property type="term" value="C:cytoplasm"/>
    <property type="evidence" value="ECO:0007669"/>
    <property type="project" value="UniProtKB-SubCell"/>
</dbReference>
<evidence type="ECO:0000313" key="10">
    <source>
        <dbReference type="Proteomes" id="UP000294546"/>
    </source>
</evidence>
<evidence type="ECO:0000256" key="4">
    <source>
        <dbReference type="ARBA" id="ARBA00023125"/>
    </source>
</evidence>
<accession>A0A4V2PE29</accession>
<dbReference type="EMBL" id="SMFU01000008">
    <property type="protein sequence ID" value="TCK07456.1"/>
    <property type="molecule type" value="Genomic_DNA"/>
</dbReference>
<feature type="domain" description="HTH merR-type" evidence="8">
    <location>
        <begin position="1"/>
        <end position="69"/>
    </location>
</feature>
<dbReference type="Proteomes" id="UP000294546">
    <property type="component" value="Unassembled WGS sequence"/>
</dbReference>
<organism evidence="9 10">
    <name type="scientific">Marinobacterium mangrovicola</name>
    <dbReference type="NCBI Taxonomy" id="1476959"/>
    <lineage>
        <taxon>Bacteria</taxon>
        <taxon>Pseudomonadati</taxon>
        <taxon>Pseudomonadota</taxon>
        <taxon>Gammaproteobacteria</taxon>
        <taxon>Oceanospirillales</taxon>
        <taxon>Oceanospirillaceae</taxon>
        <taxon>Marinobacterium</taxon>
    </lineage>
</organism>
<keyword evidence="6" id="KW-0175">Coiled coil</keyword>
<comment type="subcellular location">
    <subcellularLocation>
        <location evidence="1">Cytoplasm</location>
    </subcellularLocation>
</comment>
<dbReference type="InterPro" id="IPR047057">
    <property type="entry name" value="MerR_fam"/>
</dbReference>
<feature type="compositionally biased region" description="Basic and acidic residues" evidence="7">
    <location>
        <begin position="134"/>
        <end position="143"/>
    </location>
</feature>
<keyword evidence="2" id="KW-0963">Cytoplasm</keyword>
<dbReference type="OrthoDB" id="9808480at2"/>
<proteinExistence type="predicted"/>
<dbReference type="InterPro" id="IPR000551">
    <property type="entry name" value="MerR-type_HTH_dom"/>
</dbReference>
<dbReference type="PANTHER" id="PTHR30204">
    <property type="entry name" value="REDOX-CYCLING DRUG-SENSING TRANSCRIPTIONAL ACTIVATOR SOXR"/>
    <property type="match status" value="1"/>
</dbReference>